<dbReference type="RefSeq" id="XP_031564054.1">
    <property type="nucleotide sequence ID" value="XM_031708194.1"/>
</dbReference>
<dbReference type="CDD" id="cd00637">
    <property type="entry name" value="7tm_classA_rhodopsin-like"/>
    <property type="match status" value="1"/>
</dbReference>
<evidence type="ECO:0000256" key="5">
    <source>
        <dbReference type="ARBA" id="ARBA00023136"/>
    </source>
</evidence>
<comment type="subcellular location">
    <subcellularLocation>
        <location evidence="1">Membrane</location>
        <topology evidence="1">Multi-pass membrane protein</topology>
    </subcellularLocation>
</comment>
<protein>
    <submittedName>
        <fullName evidence="11">Substance-K receptor-like</fullName>
    </submittedName>
</protein>
<evidence type="ECO:0000256" key="6">
    <source>
        <dbReference type="ARBA" id="ARBA00023170"/>
    </source>
</evidence>
<dbReference type="PRINTS" id="PR00237">
    <property type="entry name" value="GPCRRHODOPSN"/>
</dbReference>
<evidence type="ECO:0000256" key="4">
    <source>
        <dbReference type="ARBA" id="ARBA00023040"/>
    </source>
</evidence>
<name>A0A6P8I634_ACTTE</name>
<keyword evidence="7" id="KW-0807">Transducer</keyword>
<feature type="transmembrane region" description="Helical" evidence="8">
    <location>
        <begin position="64"/>
        <end position="87"/>
    </location>
</feature>
<dbReference type="InterPro" id="IPR000276">
    <property type="entry name" value="GPCR_Rhodpsn"/>
</dbReference>
<dbReference type="Pfam" id="PF00001">
    <property type="entry name" value="7tm_1"/>
    <property type="match status" value="1"/>
</dbReference>
<dbReference type="PANTHER" id="PTHR45695:SF9">
    <property type="entry name" value="LEUCOKININ RECEPTOR"/>
    <property type="match status" value="1"/>
</dbReference>
<reference evidence="11" key="1">
    <citation type="submission" date="2025-08" db="UniProtKB">
        <authorList>
            <consortium name="RefSeq"/>
        </authorList>
    </citation>
    <scope>IDENTIFICATION</scope>
    <source>
        <tissue evidence="11">Tentacle</tissue>
    </source>
</reference>
<evidence type="ECO:0000256" key="7">
    <source>
        <dbReference type="ARBA" id="ARBA00023224"/>
    </source>
</evidence>
<accession>A0A6P8I634</accession>
<evidence type="ECO:0000256" key="1">
    <source>
        <dbReference type="ARBA" id="ARBA00004141"/>
    </source>
</evidence>
<keyword evidence="10" id="KW-1185">Reference proteome</keyword>
<evidence type="ECO:0000256" key="3">
    <source>
        <dbReference type="ARBA" id="ARBA00022989"/>
    </source>
</evidence>
<dbReference type="Gene3D" id="1.20.1070.10">
    <property type="entry name" value="Rhodopsin 7-helix transmembrane proteins"/>
    <property type="match status" value="1"/>
</dbReference>
<keyword evidence="2 8" id="KW-0812">Transmembrane</keyword>
<feature type="transmembrane region" description="Helical" evidence="8">
    <location>
        <begin position="201"/>
        <end position="223"/>
    </location>
</feature>
<feature type="transmembrane region" description="Helical" evidence="8">
    <location>
        <begin position="107"/>
        <end position="127"/>
    </location>
</feature>
<evidence type="ECO:0000259" key="9">
    <source>
        <dbReference type="PROSITE" id="PS50262"/>
    </source>
</evidence>
<dbReference type="SUPFAM" id="SSF81321">
    <property type="entry name" value="Family A G protein-coupled receptor-like"/>
    <property type="match status" value="1"/>
</dbReference>
<keyword evidence="5 8" id="KW-0472">Membrane</keyword>
<dbReference type="OrthoDB" id="9445642at2759"/>
<keyword evidence="4" id="KW-0297">G-protein coupled receptor</keyword>
<dbReference type="GO" id="GO:0004930">
    <property type="term" value="F:G protein-coupled receptor activity"/>
    <property type="evidence" value="ECO:0007669"/>
    <property type="project" value="UniProtKB-KW"/>
</dbReference>
<sequence length="227" mass="25267">MSTNYNISASTATTTTFSSLPENISLSLKNFALVLLLMVSLTGNTLILWAIYEDKRLRTNTNILIANMAVSDLIFPLVSVPTIVVALNFNRKWLIGGDFGVAICKLVHFLGEISFLISIYSCIFIALDRYYAVAHPFKGGFSRSRLKYIIPGIWIFSGLVTSPYLRISRLKKYNDSYSCELDWSQDGIPSGHLIHSISVTVLANGLTIPIIIILYSLIFIGFASKHF</sequence>
<dbReference type="GeneID" id="116299525"/>
<dbReference type="AlphaFoldDB" id="A0A6P8I634"/>
<evidence type="ECO:0000256" key="2">
    <source>
        <dbReference type="ARBA" id="ARBA00022692"/>
    </source>
</evidence>
<evidence type="ECO:0000256" key="8">
    <source>
        <dbReference type="SAM" id="Phobius"/>
    </source>
</evidence>
<feature type="transmembrane region" description="Helical" evidence="8">
    <location>
        <begin position="31"/>
        <end position="52"/>
    </location>
</feature>
<feature type="domain" description="G-protein coupled receptors family 1 profile" evidence="9">
    <location>
        <begin position="43"/>
        <end position="227"/>
    </location>
</feature>
<gene>
    <name evidence="11" type="primary">LOC116299525</name>
</gene>
<dbReference type="PROSITE" id="PS50262">
    <property type="entry name" value="G_PROTEIN_RECEP_F1_2"/>
    <property type="match status" value="1"/>
</dbReference>
<feature type="transmembrane region" description="Helical" evidence="8">
    <location>
        <begin position="148"/>
        <end position="167"/>
    </location>
</feature>
<evidence type="ECO:0000313" key="11">
    <source>
        <dbReference type="RefSeq" id="XP_031564054.1"/>
    </source>
</evidence>
<dbReference type="Proteomes" id="UP000515163">
    <property type="component" value="Unplaced"/>
</dbReference>
<evidence type="ECO:0000313" key="10">
    <source>
        <dbReference type="Proteomes" id="UP000515163"/>
    </source>
</evidence>
<proteinExistence type="predicted"/>
<dbReference type="PANTHER" id="PTHR45695">
    <property type="entry name" value="LEUCOKININ RECEPTOR-RELATED"/>
    <property type="match status" value="1"/>
</dbReference>
<keyword evidence="6" id="KW-0675">Receptor</keyword>
<dbReference type="InParanoid" id="A0A6P8I634"/>
<dbReference type="KEGG" id="aten:116299525"/>
<keyword evidence="3 8" id="KW-1133">Transmembrane helix</keyword>
<organism evidence="10 11">
    <name type="scientific">Actinia tenebrosa</name>
    <name type="common">Australian red waratah sea anemone</name>
    <dbReference type="NCBI Taxonomy" id="6105"/>
    <lineage>
        <taxon>Eukaryota</taxon>
        <taxon>Metazoa</taxon>
        <taxon>Cnidaria</taxon>
        <taxon>Anthozoa</taxon>
        <taxon>Hexacorallia</taxon>
        <taxon>Actiniaria</taxon>
        <taxon>Actiniidae</taxon>
        <taxon>Actinia</taxon>
    </lineage>
</organism>
<dbReference type="InterPro" id="IPR017452">
    <property type="entry name" value="GPCR_Rhodpsn_7TM"/>
</dbReference>
<dbReference type="GO" id="GO:0005886">
    <property type="term" value="C:plasma membrane"/>
    <property type="evidence" value="ECO:0007669"/>
    <property type="project" value="TreeGrafter"/>
</dbReference>